<sequence length="343" mass="39531">MVNSMFRPSAMLLDKTPDAPTDKNPSPRCVNPRWKATSMQLLLRIMASSDHRKLSQRELIRHNSSIATAPTFPYLPQTKNGLLMEQDGTVYRRSIVTNILLDRPFCIRNLHLSELRPLQAPFVPTLIRILVSSIESDCRASSWNVCFEDLSHLQLEAQNNVRRLVRVRYDKNRLTDIISDWSTPIKTATLRVFLGAIPVKPLHMSKAVLKRFIKRPLYDQFLRPNPRIKAFVRQIVLPKTRTELDTLAFLMTHIIHAWDSSPSAFKTRAKLADIYGPLLISFSERPIIVDRDVSSNKTEEAALMEVILDVCDGPFWNHLSMLQIHKAFGRNQQEVSLMKYHKR</sequence>
<dbReference type="OrthoDB" id="6247869at2759"/>
<dbReference type="EMBL" id="SUNJ01016023">
    <property type="protein sequence ID" value="TPP39601.1"/>
    <property type="molecule type" value="Genomic_DNA"/>
</dbReference>
<evidence type="ECO:0000313" key="3">
    <source>
        <dbReference type="Proteomes" id="UP000316759"/>
    </source>
</evidence>
<evidence type="ECO:0000313" key="2">
    <source>
        <dbReference type="EMBL" id="TPP39601.1"/>
    </source>
</evidence>
<organism evidence="2 3">
    <name type="scientific">Fasciola gigantica</name>
    <name type="common">Giant liver fluke</name>
    <dbReference type="NCBI Taxonomy" id="46835"/>
    <lineage>
        <taxon>Eukaryota</taxon>
        <taxon>Metazoa</taxon>
        <taxon>Spiralia</taxon>
        <taxon>Lophotrochozoa</taxon>
        <taxon>Platyhelminthes</taxon>
        <taxon>Trematoda</taxon>
        <taxon>Digenea</taxon>
        <taxon>Plagiorchiida</taxon>
        <taxon>Echinostomata</taxon>
        <taxon>Echinostomatoidea</taxon>
        <taxon>Fasciolidae</taxon>
        <taxon>Fasciola</taxon>
    </lineage>
</organism>
<comment type="caution">
    <text evidence="2">The sequence shown here is derived from an EMBL/GenBank/DDBJ whole genome shotgun (WGS) entry which is preliminary data.</text>
</comment>
<feature type="region of interest" description="Disordered" evidence="1">
    <location>
        <begin position="1"/>
        <end position="28"/>
    </location>
</feature>
<dbReference type="Proteomes" id="UP000316759">
    <property type="component" value="Unassembled WGS sequence"/>
</dbReference>
<proteinExistence type="predicted"/>
<reference evidence="2 3" key="1">
    <citation type="submission" date="2019-04" db="EMBL/GenBank/DDBJ databases">
        <title>Annotation for the trematode Fasciola gigantica.</title>
        <authorList>
            <person name="Choi Y.-J."/>
        </authorList>
    </citation>
    <scope>NUCLEOTIDE SEQUENCE [LARGE SCALE GENOMIC DNA]</scope>
    <source>
        <strain evidence="2">Uganda_cow_1</strain>
    </source>
</reference>
<protein>
    <submittedName>
        <fullName evidence="2">Uncharacterized protein</fullName>
    </submittedName>
</protein>
<evidence type="ECO:0000256" key="1">
    <source>
        <dbReference type="SAM" id="MobiDB-lite"/>
    </source>
</evidence>
<name>A0A504WSP7_FASGI</name>
<gene>
    <name evidence="2" type="ORF">FGIG_06573</name>
</gene>
<keyword evidence="3" id="KW-1185">Reference proteome</keyword>
<dbReference type="AlphaFoldDB" id="A0A504WSP7"/>
<accession>A0A504WSP7</accession>